<accession>A0A1H7QPK4</accession>
<dbReference type="InterPro" id="IPR009057">
    <property type="entry name" value="Homeodomain-like_sf"/>
</dbReference>
<dbReference type="Gene3D" id="2.60.120.10">
    <property type="entry name" value="Jelly Rolls"/>
    <property type="match status" value="1"/>
</dbReference>
<keyword evidence="1" id="KW-0805">Transcription regulation</keyword>
<dbReference type="GO" id="GO:0003700">
    <property type="term" value="F:DNA-binding transcription factor activity"/>
    <property type="evidence" value="ECO:0007669"/>
    <property type="project" value="InterPro"/>
</dbReference>
<dbReference type="PROSITE" id="PS00041">
    <property type="entry name" value="HTH_ARAC_FAMILY_1"/>
    <property type="match status" value="1"/>
</dbReference>
<dbReference type="InterPro" id="IPR018062">
    <property type="entry name" value="HTH_AraC-typ_CS"/>
</dbReference>
<dbReference type="OrthoDB" id="9787988at2"/>
<evidence type="ECO:0000256" key="2">
    <source>
        <dbReference type="ARBA" id="ARBA00023125"/>
    </source>
</evidence>
<evidence type="ECO:0000259" key="4">
    <source>
        <dbReference type="PROSITE" id="PS01124"/>
    </source>
</evidence>
<evidence type="ECO:0000313" key="6">
    <source>
        <dbReference type="Proteomes" id="UP000199421"/>
    </source>
</evidence>
<dbReference type="InterPro" id="IPR018060">
    <property type="entry name" value="HTH_AraC"/>
</dbReference>
<organism evidence="5 6">
    <name type="scientific">Olivibacter domesticus</name>
    <name type="common">Pseudosphingobacterium domesticum</name>
    <dbReference type="NCBI Taxonomy" id="407022"/>
    <lineage>
        <taxon>Bacteria</taxon>
        <taxon>Pseudomonadati</taxon>
        <taxon>Bacteroidota</taxon>
        <taxon>Sphingobacteriia</taxon>
        <taxon>Sphingobacteriales</taxon>
        <taxon>Sphingobacteriaceae</taxon>
        <taxon>Olivibacter</taxon>
    </lineage>
</organism>
<dbReference type="Gene3D" id="1.10.10.60">
    <property type="entry name" value="Homeodomain-like"/>
    <property type="match status" value="2"/>
</dbReference>
<dbReference type="SMART" id="SM00342">
    <property type="entry name" value="HTH_ARAC"/>
    <property type="match status" value="1"/>
</dbReference>
<dbReference type="PANTHER" id="PTHR43280">
    <property type="entry name" value="ARAC-FAMILY TRANSCRIPTIONAL REGULATOR"/>
    <property type="match status" value="1"/>
</dbReference>
<feature type="domain" description="HTH araC/xylS-type" evidence="4">
    <location>
        <begin position="189"/>
        <end position="288"/>
    </location>
</feature>
<dbReference type="AlphaFoldDB" id="A0A1H7QPK4"/>
<dbReference type="EMBL" id="FOAF01000002">
    <property type="protein sequence ID" value="SEL49668.1"/>
    <property type="molecule type" value="Genomic_DNA"/>
</dbReference>
<evidence type="ECO:0000256" key="3">
    <source>
        <dbReference type="ARBA" id="ARBA00023163"/>
    </source>
</evidence>
<name>A0A1H7QPK4_OLID1</name>
<proteinExistence type="predicted"/>
<dbReference type="STRING" id="407022.SAMN05661044_02670"/>
<dbReference type="PANTHER" id="PTHR43280:SF2">
    <property type="entry name" value="HTH-TYPE TRANSCRIPTIONAL REGULATOR EXSA"/>
    <property type="match status" value="1"/>
</dbReference>
<dbReference type="RefSeq" id="WP_093325026.1">
    <property type="nucleotide sequence ID" value="NZ_FOAF01000002.1"/>
</dbReference>
<reference evidence="6" key="1">
    <citation type="submission" date="2016-10" db="EMBL/GenBank/DDBJ databases">
        <authorList>
            <person name="Varghese N."/>
            <person name="Submissions S."/>
        </authorList>
    </citation>
    <scope>NUCLEOTIDE SEQUENCE [LARGE SCALE GENOMIC DNA]</scope>
    <source>
        <strain evidence="6">DSM 18733</strain>
    </source>
</reference>
<keyword evidence="3" id="KW-0804">Transcription</keyword>
<protein>
    <submittedName>
        <fullName evidence="5">AraC-type DNA-binding protein</fullName>
    </submittedName>
</protein>
<gene>
    <name evidence="5" type="ORF">SAMN05661044_02670</name>
</gene>
<evidence type="ECO:0000256" key="1">
    <source>
        <dbReference type="ARBA" id="ARBA00023015"/>
    </source>
</evidence>
<dbReference type="Pfam" id="PF02311">
    <property type="entry name" value="AraC_binding"/>
    <property type="match status" value="1"/>
</dbReference>
<dbReference type="InterPro" id="IPR011051">
    <property type="entry name" value="RmlC_Cupin_sf"/>
</dbReference>
<dbReference type="Proteomes" id="UP000199421">
    <property type="component" value="Unassembled WGS sequence"/>
</dbReference>
<dbReference type="InterPro" id="IPR003313">
    <property type="entry name" value="AraC-bd"/>
</dbReference>
<dbReference type="SUPFAM" id="SSF51182">
    <property type="entry name" value="RmlC-like cupins"/>
    <property type="match status" value="1"/>
</dbReference>
<keyword evidence="6" id="KW-1185">Reference proteome</keyword>
<dbReference type="PROSITE" id="PS01124">
    <property type="entry name" value="HTH_ARAC_FAMILY_2"/>
    <property type="match status" value="1"/>
</dbReference>
<dbReference type="GO" id="GO:0043565">
    <property type="term" value="F:sequence-specific DNA binding"/>
    <property type="evidence" value="ECO:0007669"/>
    <property type="project" value="InterPro"/>
</dbReference>
<dbReference type="InterPro" id="IPR014710">
    <property type="entry name" value="RmlC-like_jellyroll"/>
</dbReference>
<dbReference type="Pfam" id="PF12833">
    <property type="entry name" value="HTH_18"/>
    <property type="match status" value="1"/>
</dbReference>
<keyword evidence="2 5" id="KW-0238">DNA-binding</keyword>
<sequence>MLKIITFSLPSSLNNSVVVEEDIAPYMFSHLHKHEEMQITLILRGEGTVLIGDKPFDYAPSTAFLVKGDVPHVFKSRQEYLYGDNPNAIHAIHIYFNYKRIIGHLKHLPEFTNIRMVMDRMDNGLLINIENQPFIPEKIRAIQQTVGVDRFIKFVSLLNYICERPGVHHHIVFSNFSVRYDIQEGAKWNKVYRYVLAHYTDSISLRDIAEIANLTPQAFCKYFKKRTRKTFSSFLNEIRIKEAISQMTGEDFLGISQTAYSTGFKSAVHFNRTFKKVTGSSPTGYLRHHQAIQRRFVE</sequence>
<dbReference type="SUPFAM" id="SSF46689">
    <property type="entry name" value="Homeodomain-like"/>
    <property type="match status" value="2"/>
</dbReference>
<evidence type="ECO:0000313" key="5">
    <source>
        <dbReference type="EMBL" id="SEL49668.1"/>
    </source>
</evidence>